<feature type="domain" description="MobA/MobL protein" evidence="4">
    <location>
        <begin position="17"/>
        <end position="231"/>
    </location>
</feature>
<evidence type="ECO:0000313" key="5">
    <source>
        <dbReference type="EMBL" id="MEN2751640.1"/>
    </source>
</evidence>
<gene>
    <name evidence="5" type="primary">mobQ</name>
    <name evidence="5" type="ORF">AAIR29_08340</name>
</gene>
<comment type="caution">
    <text evidence="5">The sequence shown here is derived from an EMBL/GenBank/DDBJ whole genome shotgun (WGS) entry which is preliminary data.</text>
</comment>
<evidence type="ECO:0000256" key="3">
    <source>
        <dbReference type="SAM" id="MobiDB-lite"/>
    </source>
</evidence>
<dbReference type="Pfam" id="PF03389">
    <property type="entry name" value="MobA_MobL"/>
    <property type="match status" value="1"/>
</dbReference>
<dbReference type="RefSeq" id="WP_345832201.1">
    <property type="nucleotide sequence ID" value="NZ_JBDGHN010000004.1"/>
</dbReference>
<name>A0ABU9X8A4_9GAMM</name>
<feature type="compositionally biased region" description="Basic and acidic residues" evidence="3">
    <location>
        <begin position="356"/>
        <end position="374"/>
    </location>
</feature>
<organism evidence="5 6">
    <name type="scientific">Psychrobacter saeujeotis</name>
    <dbReference type="NCBI Taxonomy" id="3143436"/>
    <lineage>
        <taxon>Bacteria</taxon>
        <taxon>Pseudomonadati</taxon>
        <taxon>Pseudomonadota</taxon>
        <taxon>Gammaproteobacteria</taxon>
        <taxon>Moraxellales</taxon>
        <taxon>Moraxellaceae</taxon>
        <taxon>Psychrobacter</taxon>
    </lineage>
</organism>
<feature type="compositionally biased region" description="Low complexity" evidence="3">
    <location>
        <begin position="489"/>
        <end position="500"/>
    </location>
</feature>
<feature type="compositionally biased region" description="Basic and acidic residues" evidence="3">
    <location>
        <begin position="330"/>
        <end position="349"/>
    </location>
</feature>
<dbReference type="Gene3D" id="3.30.930.30">
    <property type="match status" value="1"/>
</dbReference>
<feature type="region of interest" description="Disordered" evidence="3">
    <location>
        <begin position="470"/>
        <end position="514"/>
    </location>
</feature>
<reference evidence="5 6" key="1">
    <citation type="submission" date="2024-05" db="EMBL/GenBank/DDBJ databases">
        <authorList>
            <person name="Kim H.-Y."/>
            <person name="Kim E."/>
            <person name="Cai Y."/>
            <person name="Yang S.-M."/>
            <person name="Lee W."/>
        </authorList>
    </citation>
    <scope>NUCLEOTIDE SEQUENCE [LARGE SCALE GENOMIC DNA]</scope>
    <source>
        <strain evidence="5 6">FBL11</strain>
    </source>
</reference>
<evidence type="ECO:0000313" key="6">
    <source>
        <dbReference type="Proteomes" id="UP001461960"/>
    </source>
</evidence>
<sequence>MAIYHLSTKPVSRSSGRTATASIAYRAGIAIKDKRTGKEHDYTKRSGVAYTRLHTPNGLKIDRNELWNLAETTETRKNSRTAREIVVNLPHELSGRLRVMLVNDFAKDLANQYGVAVDVAIHTPDAQGDNRNHHAHIMLTTRKLERLESGRVALTDKSQLEMSNTQLKERGLPSAREELKAIREQWANITNKHLKEAKIDARIDHRSHKDRGLEQLPTKKLGWEASALERKGIKTATGDYNRKVEEYNHAMQQLAIIEKSLNAVTEQREQSNDKLREGIERAVKLIESATHNTAWADKRARQVNERVNDSQQGIEGAEREIDASTSAIDQADRSIAEHQQSKLKAEREAQLQQQAKEPKPLRPSSKEPHIKGAEAIDRYNTRVLDLERQYQQDKQRSIEPLKEELAQLQQAYDTDKKSVFMGKKTWVQQREEKLEEIRQLNSKIEAKEFMAKTESRRYAIKFIANHEPQTVQEAKQGQQAIEEYKEQQKQQQPQVEPLQVRTSKNKNNDKGMDR</sequence>
<dbReference type="InterPro" id="IPR005053">
    <property type="entry name" value="MobA_MobL"/>
</dbReference>
<feature type="region of interest" description="Disordered" evidence="3">
    <location>
        <begin position="301"/>
        <end position="374"/>
    </location>
</feature>
<dbReference type="NCBIfam" id="NF041496">
    <property type="entry name" value="MobQ"/>
    <property type="match status" value="1"/>
</dbReference>
<dbReference type="Proteomes" id="UP001461960">
    <property type="component" value="Unassembled WGS sequence"/>
</dbReference>
<comment type="similarity">
    <text evidence="1">Belongs to the MobA/MobL family.</text>
</comment>
<evidence type="ECO:0000259" key="4">
    <source>
        <dbReference type="Pfam" id="PF03389"/>
    </source>
</evidence>
<dbReference type="EMBL" id="JBDGHN010000004">
    <property type="protein sequence ID" value="MEN2751640.1"/>
    <property type="molecule type" value="Genomic_DNA"/>
</dbReference>
<proteinExistence type="inferred from homology"/>
<protein>
    <submittedName>
        <fullName evidence="5">MobQ family relaxase</fullName>
    </submittedName>
</protein>
<keyword evidence="6" id="KW-1185">Reference proteome</keyword>
<evidence type="ECO:0000256" key="1">
    <source>
        <dbReference type="ARBA" id="ARBA00010873"/>
    </source>
</evidence>
<accession>A0ABU9X8A4</accession>
<keyword evidence="2" id="KW-0184">Conjugation</keyword>
<evidence type="ECO:0000256" key="2">
    <source>
        <dbReference type="ARBA" id="ARBA00022971"/>
    </source>
</evidence>